<evidence type="ECO:0000256" key="4">
    <source>
        <dbReference type="ARBA" id="ARBA00022694"/>
    </source>
</evidence>
<sequence>MMSSSLTSSDSSHDAEGEPDMHHAESVTRKFDRDWLRRLLVKHAHNHPNMPQDLVEKALVVVSCLDVFLFVRFKSNQSSDHSSSRLLSTKAPMVDASDLPYRLLARRYNTSLCFTPMIHARMFLEKPGYRHKFWKYNGMPPQDRPLIAQFCGNDKDVLLKAMKLVEAHVDGVDINCGCPQQIAKRGGYGAFLLEEDNGDLIVDIVRHLAKHMNVPVSVKVRILPSGLEDSLALYKRLVDAGAAMLTIHGRTRLQNKVLTGAANWDYIREVVNLLGDRVPILSNGGISNMDDVIRCLEYTGADGVMSSEAILEYPPLFSETNVLCTDYKRIGPGRLQIAKDYLELCEQYPPNEGGQGSGMKCVRAHLHRFLHADLQVHTKVRDAVVQAFSMEAAWDVVNVIQTLQEKNDHDIRNEQLSWYVRHQMDAARHGGGQRDFDDEKKDSTEEEEDDNCCSRDMFGPVCADENDGDY</sequence>
<evidence type="ECO:0000256" key="13">
    <source>
        <dbReference type="ARBA" id="ARBA00049467"/>
    </source>
</evidence>
<dbReference type="InterPro" id="IPR013785">
    <property type="entry name" value="Aldolase_TIM"/>
</dbReference>
<feature type="compositionally biased region" description="Low complexity" evidence="14">
    <location>
        <begin position="1"/>
        <end position="10"/>
    </location>
</feature>
<dbReference type="EMBL" id="JABMIG020000040">
    <property type="protein sequence ID" value="KAL3799273.1"/>
    <property type="molecule type" value="Genomic_DNA"/>
</dbReference>
<comment type="catalytic activity">
    <reaction evidence="12">
        <text>5,6-dihydrouridine(16) in tRNA + NAD(+) = uridine(16) in tRNA + NADH + H(+)</text>
        <dbReference type="Rhea" id="RHEA:53380"/>
        <dbReference type="Rhea" id="RHEA-COMP:13543"/>
        <dbReference type="Rhea" id="RHEA-COMP:13544"/>
        <dbReference type="ChEBI" id="CHEBI:15378"/>
        <dbReference type="ChEBI" id="CHEBI:57540"/>
        <dbReference type="ChEBI" id="CHEBI:57945"/>
        <dbReference type="ChEBI" id="CHEBI:65315"/>
        <dbReference type="ChEBI" id="CHEBI:74443"/>
        <dbReference type="EC" id="1.3.1.88"/>
    </reaction>
    <physiologicalReaction direction="right-to-left" evidence="12">
        <dbReference type="Rhea" id="RHEA:53382"/>
    </physiologicalReaction>
</comment>
<accession>A0ABD3QHA4</accession>
<feature type="domain" description="DUS-like FMN-binding" evidence="15">
    <location>
        <begin position="91"/>
        <end position="397"/>
    </location>
</feature>
<evidence type="ECO:0000256" key="8">
    <source>
        <dbReference type="ARBA" id="ARBA00038313"/>
    </source>
</evidence>
<comment type="cofactor">
    <cofactor evidence="1">
        <name>FMN</name>
        <dbReference type="ChEBI" id="CHEBI:58210"/>
    </cofactor>
</comment>
<comment type="caution">
    <text evidence="16">The sequence shown here is derived from an EMBL/GenBank/DDBJ whole genome shotgun (WGS) entry which is preliminary data.</text>
</comment>
<keyword evidence="3" id="KW-0288">FMN</keyword>
<evidence type="ECO:0000256" key="1">
    <source>
        <dbReference type="ARBA" id="ARBA00001917"/>
    </source>
</evidence>
<gene>
    <name evidence="16" type="ORF">HJC23_012998</name>
</gene>
<evidence type="ECO:0000256" key="7">
    <source>
        <dbReference type="ARBA" id="ARBA00023027"/>
    </source>
</evidence>
<keyword evidence="6" id="KW-0560">Oxidoreductase</keyword>
<evidence type="ECO:0000256" key="5">
    <source>
        <dbReference type="ARBA" id="ARBA00022857"/>
    </source>
</evidence>
<dbReference type="CDD" id="cd02801">
    <property type="entry name" value="DUS_like_FMN"/>
    <property type="match status" value="1"/>
</dbReference>
<comment type="catalytic activity">
    <reaction evidence="11">
        <text>5,6-dihydrouridine(16) in tRNA + NADP(+) = uridine(16) in tRNA + NADPH + H(+)</text>
        <dbReference type="Rhea" id="RHEA:53376"/>
        <dbReference type="Rhea" id="RHEA-COMP:13543"/>
        <dbReference type="Rhea" id="RHEA-COMP:13544"/>
        <dbReference type="ChEBI" id="CHEBI:15378"/>
        <dbReference type="ChEBI" id="CHEBI:57783"/>
        <dbReference type="ChEBI" id="CHEBI:58349"/>
        <dbReference type="ChEBI" id="CHEBI:65315"/>
        <dbReference type="ChEBI" id="CHEBI:74443"/>
        <dbReference type="EC" id="1.3.1.88"/>
    </reaction>
    <physiologicalReaction direction="right-to-left" evidence="11">
        <dbReference type="Rhea" id="RHEA:53378"/>
    </physiologicalReaction>
</comment>
<evidence type="ECO:0000256" key="9">
    <source>
        <dbReference type="ARBA" id="ARBA00038890"/>
    </source>
</evidence>
<dbReference type="SUPFAM" id="SSF51395">
    <property type="entry name" value="FMN-linked oxidoreductases"/>
    <property type="match status" value="1"/>
</dbReference>
<evidence type="ECO:0000256" key="12">
    <source>
        <dbReference type="ARBA" id="ARBA00048934"/>
    </source>
</evidence>
<comment type="catalytic activity">
    <reaction evidence="10">
        <text>5,6-dihydrouridine(17) in tRNA + NAD(+) = uridine(17) in tRNA + NADH + H(+)</text>
        <dbReference type="Rhea" id="RHEA:53372"/>
        <dbReference type="Rhea" id="RHEA-COMP:13541"/>
        <dbReference type="Rhea" id="RHEA-COMP:13542"/>
        <dbReference type="ChEBI" id="CHEBI:15378"/>
        <dbReference type="ChEBI" id="CHEBI:57540"/>
        <dbReference type="ChEBI" id="CHEBI:57945"/>
        <dbReference type="ChEBI" id="CHEBI:65315"/>
        <dbReference type="ChEBI" id="CHEBI:74443"/>
        <dbReference type="EC" id="1.3.1.88"/>
    </reaction>
    <physiologicalReaction direction="right-to-left" evidence="10">
        <dbReference type="Rhea" id="RHEA:53374"/>
    </physiologicalReaction>
</comment>
<keyword evidence="4" id="KW-0819">tRNA processing</keyword>
<evidence type="ECO:0000256" key="11">
    <source>
        <dbReference type="ARBA" id="ARBA00047652"/>
    </source>
</evidence>
<keyword evidence="5" id="KW-0521">NADP</keyword>
<dbReference type="PANTHER" id="PTHR11082:SF5">
    <property type="entry name" value="TRNA-DIHYDROURIDINE(16_17) SYNTHASE [NAD(P)(+)]-LIKE"/>
    <property type="match status" value="1"/>
</dbReference>
<feature type="compositionally biased region" description="Basic and acidic residues" evidence="14">
    <location>
        <begin position="11"/>
        <end position="26"/>
    </location>
</feature>
<evidence type="ECO:0000259" key="15">
    <source>
        <dbReference type="Pfam" id="PF01207"/>
    </source>
</evidence>
<name>A0ABD3QHA4_9STRA</name>
<proteinExistence type="inferred from homology"/>
<keyword evidence="17" id="KW-1185">Reference proteome</keyword>
<dbReference type="GO" id="GO:0016491">
    <property type="term" value="F:oxidoreductase activity"/>
    <property type="evidence" value="ECO:0007669"/>
    <property type="project" value="UniProtKB-KW"/>
</dbReference>
<protein>
    <recommendedName>
        <fullName evidence="9">tRNA-dihydrouridine(16/17) synthase [NAD(P)(+)]</fullName>
        <ecNumber evidence="9">1.3.1.88</ecNumber>
    </recommendedName>
</protein>
<reference evidence="16 17" key="1">
    <citation type="journal article" date="2020" name="G3 (Bethesda)">
        <title>Improved Reference Genome for Cyclotella cryptica CCMP332, a Model for Cell Wall Morphogenesis, Salinity Adaptation, and Lipid Production in Diatoms (Bacillariophyta).</title>
        <authorList>
            <person name="Roberts W.R."/>
            <person name="Downey K.M."/>
            <person name="Ruck E.C."/>
            <person name="Traller J.C."/>
            <person name="Alverson A.J."/>
        </authorList>
    </citation>
    <scope>NUCLEOTIDE SEQUENCE [LARGE SCALE GENOMIC DNA]</scope>
    <source>
        <strain evidence="16 17">CCMP332</strain>
    </source>
</reference>
<evidence type="ECO:0000313" key="17">
    <source>
        <dbReference type="Proteomes" id="UP001516023"/>
    </source>
</evidence>
<evidence type="ECO:0000256" key="6">
    <source>
        <dbReference type="ARBA" id="ARBA00023002"/>
    </source>
</evidence>
<dbReference type="AlphaFoldDB" id="A0ABD3QHA4"/>
<dbReference type="InterPro" id="IPR018517">
    <property type="entry name" value="tRNA_hU_synthase_CS"/>
</dbReference>
<dbReference type="PROSITE" id="PS01136">
    <property type="entry name" value="UPF0034"/>
    <property type="match status" value="1"/>
</dbReference>
<evidence type="ECO:0000256" key="2">
    <source>
        <dbReference type="ARBA" id="ARBA00022630"/>
    </source>
</evidence>
<dbReference type="Proteomes" id="UP001516023">
    <property type="component" value="Unassembled WGS sequence"/>
</dbReference>
<dbReference type="EC" id="1.3.1.88" evidence="9"/>
<feature type="region of interest" description="Disordered" evidence="14">
    <location>
        <begin position="428"/>
        <end position="470"/>
    </location>
</feature>
<dbReference type="PANTHER" id="PTHR11082">
    <property type="entry name" value="TRNA-DIHYDROURIDINE SYNTHASE"/>
    <property type="match status" value="1"/>
</dbReference>
<evidence type="ECO:0000313" key="16">
    <source>
        <dbReference type="EMBL" id="KAL3799273.1"/>
    </source>
</evidence>
<evidence type="ECO:0000256" key="14">
    <source>
        <dbReference type="SAM" id="MobiDB-lite"/>
    </source>
</evidence>
<keyword evidence="2" id="KW-0285">Flavoprotein</keyword>
<comment type="catalytic activity">
    <reaction evidence="13">
        <text>5,6-dihydrouridine(17) in tRNA + NADP(+) = uridine(17) in tRNA + NADPH + H(+)</text>
        <dbReference type="Rhea" id="RHEA:53368"/>
        <dbReference type="Rhea" id="RHEA-COMP:13541"/>
        <dbReference type="Rhea" id="RHEA-COMP:13542"/>
        <dbReference type="ChEBI" id="CHEBI:15378"/>
        <dbReference type="ChEBI" id="CHEBI:57783"/>
        <dbReference type="ChEBI" id="CHEBI:58349"/>
        <dbReference type="ChEBI" id="CHEBI:65315"/>
        <dbReference type="ChEBI" id="CHEBI:74443"/>
        <dbReference type="EC" id="1.3.1.88"/>
    </reaction>
    <physiologicalReaction direction="right-to-left" evidence="13">
        <dbReference type="Rhea" id="RHEA:53370"/>
    </physiologicalReaction>
</comment>
<dbReference type="Gene3D" id="3.20.20.70">
    <property type="entry name" value="Aldolase class I"/>
    <property type="match status" value="1"/>
</dbReference>
<keyword evidence="7" id="KW-0520">NAD</keyword>
<dbReference type="InterPro" id="IPR035587">
    <property type="entry name" value="DUS-like_FMN-bd"/>
</dbReference>
<evidence type="ECO:0000256" key="3">
    <source>
        <dbReference type="ARBA" id="ARBA00022643"/>
    </source>
</evidence>
<evidence type="ECO:0000256" key="10">
    <source>
        <dbReference type="ARBA" id="ARBA00047287"/>
    </source>
</evidence>
<comment type="similarity">
    <text evidence="8">Belongs to the Dus family. Dus1 subfamily.</text>
</comment>
<dbReference type="Pfam" id="PF01207">
    <property type="entry name" value="Dus"/>
    <property type="match status" value="1"/>
</dbReference>
<feature type="region of interest" description="Disordered" evidence="14">
    <location>
        <begin position="1"/>
        <end position="26"/>
    </location>
</feature>
<dbReference type="GO" id="GO:0002943">
    <property type="term" value="P:tRNA dihydrouridine synthesis"/>
    <property type="evidence" value="ECO:0007669"/>
    <property type="project" value="UniProtKB-ARBA"/>
</dbReference>
<organism evidence="16 17">
    <name type="scientific">Cyclotella cryptica</name>
    <dbReference type="NCBI Taxonomy" id="29204"/>
    <lineage>
        <taxon>Eukaryota</taxon>
        <taxon>Sar</taxon>
        <taxon>Stramenopiles</taxon>
        <taxon>Ochrophyta</taxon>
        <taxon>Bacillariophyta</taxon>
        <taxon>Coscinodiscophyceae</taxon>
        <taxon>Thalassiosirophycidae</taxon>
        <taxon>Stephanodiscales</taxon>
        <taxon>Stephanodiscaceae</taxon>
        <taxon>Cyclotella</taxon>
    </lineage>
</organism>
<feature type="compositionally biased region" description="Basic and acidic residues" evidence="14">
    <location>
        <begin position="428"/>
        <end position="443"/>
    </location>
</feature>